<evidence type="ECO:0008006" key="3">
    <source>
        <dbReference type="Google" id="ProtNLM"/>
    </source>
</evidence>
<dbReference type="PROSITE" id="PS51257">
    <property type="entry name" value="PROKAR_LIPOPROTEIN"/>
    <property type="match status" value="1"/>
</dbReference>
<protein>
    <recommendedName>
        <fullName evidence="3">Lipocalin-like domain-containing protein</fullName>
    </recommendedName>
</protein>
<dbReference type="Proteomes" id="UP001139226">
    <property type="component" value="Unassembled WGS sequence"/>
</dbReference>
<dbReference type="AlphaFoldDB" id="A0A9X2ACR2"/>
<evidence type="ECO:0000313" key="1">
    <source>
        <dbReference type="EMBL" id="MCH4824682.1"/>
    </source>
</evidence>
<keyword evidence="2" id="KW-1185">Reference proteome</keyword>
<comment type="caution">
    <text evidence="1">The sequence shown here is derived from an EMBL/GenBank/DDBJ whole genome shotgun (WGS) entry which is preliminary data.</text>
</comment>
<sequence length="126" mass="14127">MKSTYKLLILAITFISCSTSDDNNKIDTEESLIGTWSTIQSKLNGNTVTSQEKVKFTSNRATFYYSDNITEEGDYTKSGNTITITWDDSDPGLENYTLKINELTATELKWETVISGEGTLEESLEK</sequence>
<reference evidence="1" key="1">
    <citation type="submission" date="2022-03" db="EMBL/GenBank/DDBJ databases">
        <title>Gramella crocea sp. nov., isolated from activated sludge of a seafood processing plant.</title>
        <authorList>
            <person name="Zhang X."/>
        </authorList>
    </citation>
    <scope>NUCLEOTIDE SEQUENCE</scope>
    <source>
        <strain evidence="1">YJ019</strain>
    </source>
</reference>
<dbReference type="RefSeq" id="WP_240714844.1">
    <property type="nucleotide sequence ID" value="NZ_JAKVTV010000030.1"/>
</dbReference>
<organism evidence="1 2">
    <name type="scientific">Christiangramia lutea</name>
    <dbReference type="NCBI Taxonomy" id="1607951"/>
    <lineage>
        <taxon>Bacteria</taxon>
        <taxon>Pseudomonadati</taxon>
        <taxon>Bacteroidota</taxon>
        <taxon>Flavobacteriia</taxon>
        <taxon>Flavobacteriales</taxon>
        <taxon>Flavobacteriaceae</taxon>
        <taxon>Christiangramia</taxon>
    </lineage>
</organism>
<proteinExistence type="predicted"/>
<gene>
    <name evidence="1" type="ORF">ML462_16040</name>
</gene>
<dbReference type="EMBL" id="JAKVTV010000030">
    <property type="protein sequence ID" value="MCH4824682.1"/>
    <property type="molecule type" value="Genomic_DNA"/>
</dbReference>
<accession>A0A9X2ACR2</accession>
<evidence type="ECO:0000313" key="2">
    <source>
        <dbReference type="Proteomes" id="UP001139226"/>
    </source>
</evidence>
<name>A0A9X2ACR2_9FLAO</name>